<feature type="domain" description="GED" evidence="4">
    <location>
        <begin position="759"/>
        <end position="856"/>
    </location>
</feature>
<dbReference type="PROSITE" id="PS51718">
    <property type="entry name" value="G_DYNAMIN_2"/>
    <property type="match status" value="1"/>
</dbReference>
<evidence type="ECO:0000259" key="4">
    <source>
        <dbReference type="PROSITE" id="PS51388"/>
    </source>
</evidence>
<dbReference type="SMART" id="SM00053">
    <property type="entry name" value="DYNc"/>
    <property type="match status" value="1"/>
</dbReference>
<gene>
    <name evidence="6" type="ORF">JI435_132400</name>
</gene>
<dbReference type="InterPro" id="IPR022812">
    <property type="entry name" value="Dynamin"/>
</dbReference>
<dbReference type="Pfam" id="PF02212">
    <property type="entry name" value="GED"/>
    <property type="match status" value="1"/>
</dbReference>
<dbReference type="OMA" id="IMCSMPM"/>
<dbReference type="InterPro" id="IPR027417">
    <property type="entry name" value="P-loop_NTPase"/>
</dbReference>
<dbReference type="Gene3D" id="1.20.120.1240">
    <property type="entry name" value="Dynamin, middle domain"/>
    <property type="match status" value="1"/>
</dbReference>
<dbReference type="OrthoDB" id="5061070at2759"/>
<evidence type="ECO:0000256" key="1">
    <source>
        <dbReference type="ARBA" id="ARBA00022741"/>
    </source>
</evidence>
<keyword evidence="1" id="KW-0547">Nucleotide-binding</keyword>
<dbReference type="CDD" id="cd08771">
    <property type="entry name" value="DLP_1"/>
    <property type="match status" value="1"/>
</dbReference>
<feature type="domain" description="Dynamin-type G" evidence="5">
    <location>
        <begin position="95"/>
        <end position="411"/>
    </location>
</feature>
<dbReference type="PANTHER" id="PTHR11566">
    <property type="entry name" value="DYNAMIN"/>
    <property type="match status" value="1"/>
</dbReference>
<name>A0A7U2NR22_PHANO</name>
<keyword evidence="7" id="KW-1185">Reference proteome</keyword>
<protein>
    <recommendedName>
        <fullName evidence="8">GED domain-containing protein</fullName>
    </recommendedName>
</protein>
<dbReference type="Pfam" id="PF00350">
    <property type="entry name" value="Dynamin_N"/>
    <property type="match status" value="1"/>
</dbReference>
<dbReference type="InterPro" id="IPR003130">
    <property type="entry name" value="GED"/>
</dbReference>
<dbReference type="SUPFAM" id="SSF52540">
    <property type="entry name" value="P-loop containing nucleoside triphosphate hydrolases"/>
    <property type="match status" value="1"/>
</dbReference>
<evidence type="ECO:0000256" key="2">
    <source>
        <dbReference type="ARBA" id="ARBA00023134"/>
    </source>
</evidence>
<evidence type="ECO:0000313" key="6">
    <source>
        <dbReference type="EMBL" id="QRD07365.1"/>
    </source>
</evidence>
<evidence type="ECO:0000256" key="3">
    <source>
        <dbReference type="SAM" id="MobiDB-lite"/>
    </source>
</evidence>
<feature type="compositionally biased region" description="Polar residues" evidence="3">
    <location>
        <begin position="858"/>
        <end position="886"/>
    </location>
</feature>
<feature type="region of interest" description="Disordered" evidence="3">
    <location>
        <begin position="1"/>
        <end position="60"/>
    </location>
</feature>
<dbReference type="GO" id="GO:0003924">
    <property type="term" value="F:GTPase activity"/>
    <property type="evidence" value="ECO:0007669"/>
    <property type="project" value="InterPro"/>
</dbReference>
<dbReference type="InterPro" id="IPR020850">
    <property type="entry name" value="GED_dom"/>
</dbReference>
<sequence length="893" mass="100027">MVGGTRNRTLSAGPGPGPGPGPGTSNGGRNRDSSQRERDDVSRLSEGLEPMHIDEQIPYRPHQSPARELDALGAHVKDIITTINRLEGLGLQRLKIPLPKIIVLGEQSTGKSSVIEAISEIKTPRSTGTCTRCPLFIKLESPADPAATWNASVTLRRTFIYDGKRGRDRRFPGWIQLQEPTIVEFMTCNSPDELERIIARAQRAVTSLHDYEDFTKANIEHLNGAFSCGFSPNVVCISISHPGLPALSFYDLPGVIGQSEMPDDVTFVKNLVSEYVKDPEALILVTCSMENDIANSTAGGIARALKATDRCVGVLTKPDRLLETACHEILHNVYEKKHLPLGHGYFVVRNLGQEQLDRHLTHEAARAQEKQFFDTAKPFAAFRQHDSRFGTWNLQSFLSDKLAEQITKKLPIIEEEIHTRRHEVEEELKQYPAPVTQNAPRVIFDILTEFAQSVRLELEGDFKHRVWRNNWKALQRSLFSSILSLKPTLATGGTRDKGIYRSSLSGGASANDSIVLESDDESDDEGSGTGDIRMSGTPETPTKKRKLDSTPGPSPLKNSIPAKSTSVAAVVPFPDFTKKRTKFQLDGISQHLEETSNASIPGHYDHKITDAMSMETLEHWSLPLTEFFNSLEKDLKSRIRALFHESFRTWESVALYEAAWKIVVQMLDLNLQQQRTTMATESLEDETNSVYVFQKGIFATEKVAQLELYRQARFKARLARYRHERQHRTGKDITPAEDAKILKNAKLIELLNEEPYSVELGVAATITTYFMTAARRFHDSVCMRIESKFFKQLQTQLRDELENGLGIYDEDNGNRNAIRLLTEDPEREALRQELLAKLNALSQGQQILQDLKDKYGDPSSQASGNTMHEGSNSSFGISTPLSTTPLSEEMDEM</sequence>
<evidence type="ECO:0000259" key="5">
    <source>
        <dbReference type="PROSITE" id="PS51718"/>
    </source>
</evidence>
<feature type="compositionally biased region" description="Acidic residues" evidence="3">
    <location>
        <begin position="517"/>
        <end position="526"/>
    </location>
</feature>
<reference evidence="7" key="1">
    <citation type="journal article" date="2021" name="BMC Genomics">
        <title>Chromosome-level genome assembly and manually-curated proteome of model necrotroph Parastagonospora nodorum Sn15 reveals a genome-wide trove of candidate effector homologs, and redundancy of virulence-related functions within an accessory chromosome.</title>
        <authorList>
            <person name="Bertazzoni S."/>
            <person name="Jones D.A.B."/>
            <person name="Phan H.T."/>
            <person name="Tan K.-C."/>
            <person name="Hane J.K."/>
        </authorList>
    </citation>
    <scope>NUCLEOTIDE SEQUENCE [LARGE SCALE GENOMIC DNA]</scope>
    <source>
        <strain evidence="7">SN15 / ATCC MYA-4574 / FGSC 10173)</strain>
    </source>
</reference>
<dbReference type="GO" id="GO:0005525">
    <property type="term" value="F:GTP binding"/>
    <property type="evidence" value="ECO:0007669"/>
    <property type="project" value="InterPro"/>
</dbReference>
<organism evidence="6 7">
    <name type="scientific">Phaeosphaeria nodorum (strain SN15 / ATCC MYA-4574 / FGSC 10173)</name>
    <name type="common">Glume blotch fungus</name>
    <name type="synonym">Parastagonospora nodorum</name>
    <dbReference type="NCBI Taxonomy" id="321614"/>
    <lineage>
        <taxon>Eukaryota</taxon>
        <taxon>Fungi</taxon>
        <taxon>Dikarya</taxon>
        <taxon>Ascomycota</taxon>
        <taxon>Pezizomycotina</taxon>
        <taxon>Dothideomycetes</taxon>
        <taxon>Pleosporomycetidae</taxon>
        <taxon>Pleosporales</taxon>
        <taxon>Pleosporineae</taxon>
        <taxon>Phaeosphaeriaceae</taxon>
        <taxon>Parastagonospora</taxon>
    </lineage>
</organism>
<dbReference type="PROSITE" id="PS51388">
    <property type="entry name" value="GED"/>
    <property type="match status" value="1"/>
</dbReference>
<dbReference type="InterPro" id="IPR001401">
    <property type="entry name" value="Dynamin_GTPase"/>
</dbReference>
<evidence type="ECO:0000313" key="7">
    <source>
        <dbReference type="Proteomes" id="UP000663193"/>
    </source>
</evidence>
<keyword evidence="2" id="KW-0342">GTP-binding</keyword>
<dbReference type="PRINTS" id="PR00195">
    <property type="entry name" value="DYNAMIN"/>
</dbReference>
<feature type="region of interest" description="Disordered" evidence="3">
    <location>
        <begin position="510"/>
        <end position="561"/>
    </location>
</feature>
<dbReference type="Pfam" id="PF01031">
    <property type="entry name" value="Dynamin_M"/>
    <property type="match status" value="1"/>
</dbReference>
<accession>A0A7U2NR22</accession>
<dbReference type="InterPro" id="IPR045063">
    <property type="entry name" value="Dynamin_N"/>
</dbReference>
<dbReference type="InterPro" id="IPR030381">
    <property type="entry name" value="G_DYNAMIN_dom"/>
</dbReference>
<dbReference type="Gene3D" id="3.40.50.300">
    <property type="entry name" value="P-loop containing nucleotide triphosphate hydrolases"/>
    <property type="match status" value="1"/>
</dbReference>
<feature type="region of interest" description="Disordered" evidence="3">
    <location>
        <begin position="853"/>
        <end position="893"/>
    </location>
</feature>
<dbReference type="Proteomes" id="UP000663193">
    <property type="component" value="Chromosome 22"/>
</dbReference>
<dbReference type="PANTHER" id="PTHR11566:SF131">
    <property type="entry name" value="GTPASE, PUTATIVE (AFU_ORTHOLOGUE AFUA_6G07630)-RELATED"/>
    <property type="match status" value="1"/>
</dbReference>
<feature type="compositionally biased region" description="Basic and acidic residues" evidence="3">
    <location>
        <begin position="29"/>
        <end position="43"/>
    </location>
</feature>
<evidence type="ECO:0008006" key="8">
    <source>
        <dbReference type="Google" id="ProtNLM"/>
    </source>
</evidence>
<dbReference type="AlphaFoldDB" id="A0A7U2NR22"/>
<dbReference type="EMBL" id="CP069044">
    <property type="protein sequence ID" value="QRD07365.1"/>
    <property type="molecule type" value="Genomic_DNA"/>
</dbReference>
<dbReference type="VEuPathDB" id="FungiDB:JI435_132400"/>
<proteinExistence type="predicted"/>
<dbReference type="InterPro" id="IPR000375">
    <property type="entry name" value="Dynamin_stalk"/>
</dbReference>
<feature type="compositionally biased region" description="Polar residues" evidence="3">
    <location>
        <begin position="1"/>
        <end position="10"/>
    </location>
</feature>